<sequence>MPDREKPAYIEFRVGDDADEFGIIDSQYAPEGMRPGPGGAILYWHVDDIEKALSRLKALGATEHDPLTKRGETGFVTVSVLDPFGNILGIMYNPHFVELH</sequence>
<dbReference type="Proteomes" id="UP001549031">
    <property type="component" value="Unassembled WGS sequence"/>
</dbReference>
<evidence type="ECO:0000313" key="2">
    <source>
        <dbReference type="EMBL" id="MET3586416.1"/>
    </source>
</evidence>
<dbReference type="Pfam" id="PF00903">
    <property type="entry name" value="Glyoxalase"/>
    <property type="match status" value="1"/>
</dbReference>
<dbReference type="InterPro" id="IPR004360">
    <property type="entry name" value="Glyas_Fos-R_dOase_dom"/>
</dbReference>
<dbReference type="InterPro" id="IPR037523">
    <property type="entry name" value="VOC_core"/>
</dbReference>
<evidence type="ECO:0000313" key="3">
    <source>
        <dbReference type="Proteomes" id="UP001549031"/>
    </source>
</evidence>
<keyword evidence="2" id="KW-0456">Lyase</keyword>
<reference evidence="2 3" key="1">
    <citation type="submission" date="2024-06" db="EMBL/GenBank/DDBJ databases">
        <title>Genomic Encyclopedia of Type Strains, Phase IV (KMG-IV): sequencing the most valuable type-strain genomes for metagenomic binning, comparative biology and taxonomic classification.</title>
        <authorList>
            <person name="Goeker M."/>
        </authorList>
    </citation>
    <scope>NUCLEOTIDE SEQUENCE [LARGE SCALE GENOMIC DNA]</scope>
    <source>
        <strain evidence="2 3">DSM 105042</strain>
    </source>
</reference>
<gene>
    <name evidence="2" type="ORF">ABID21_002534</name>
</gene>
<proteinExistence type="predicted"/>
<evidence type="ECO:0000259" key="1">
    <source>
        <dbReference type="PROSITE" id="PS51819"/>
    </source>
</evidence>
<organism evidence="2 3">
    <name type="scientific">Pseudorhizobium tarimense</name>
    <dbReference type="NCBI Taxonomy" id="1079109"/>
    <lineage>
        <taxon>Bacteria</taxon>
        <taxon>Pseudomonadati</taxon>
        <taxon>Pseudomonadota</taxon>
        <taxon>Alphaproteobacteria</taxon>
        <taxon>Hyphomicrobiales</taxon>
        <taxon>Rhizobiaceae</taxon>
        <taxon>Rhizobium/Agrobacterium group</taxon>
        <taxon>Pseudorhizobium</taxon>
    </lineage>
</organism>
<dbReference type="Gene3D" id="3.10.180.10">
    <property type="entry name" value="2,3-Dihydroxybiphenyl 1,2-Dioxygenase, domain 1"/>
    <property type="match status" value="1"/>
</dbReference>
<comment type="caution">
    <text evidence="2">The sequence shown here is derived from an EMBL/GenBank/DDBJ whole genome shotgun (WGS) entry which is preliminary data.</text>
</comment>
<dbReference type="GO" id="GO:0016829">
    <property type="term" value="F:lyase activity"/>
    <property type="evidence" value="ECO:0007669"/>
    <property type="project" value="UniProtKB-KW"/>
</dbReference>
<dbReference type="EMBL" id="JBEPLJ010000009">
    <property type="protein sequence ID" value="MET3586416.1"/>
    <property type="molecule type" value="Genomic_DNA"/>
</dbReference>
<keyword evidence="3" id="KW-1185">Reference proteome</keyword>
<feature type="domain" description="VOC" evidence="1">
    <location>
        <begin position="1"/>
        <end position="93"/>
    </location>
</feature>
<dbReference type="SUPFAM" id="SSF54593">
    <property type="entry name" value="Glyoxalase/Bleomycin resistance protein/Dihydroxybiphenyl dioxygenase"/>
    <property type="match status" value="1"/>
</dbReference>
<name>A0ABV2H787_9HYPH</name>
<accession>A0ABV2H787</accession>
<dbReference type="PROSITE" id="PS51819">
    <property type="entry name" value="VOC"/>
    <property type="match status" value="1"/>
</dbReference>
<protein>
    <submittedName>
        <fullName evidence="2">Enzyme related to lactoylglutathione lyase</fullName>
    </submittedName>
</protein>
<dbReference type="InterPro" id="IPR029068">
    <property type="entry name" value="Glyas_Bleomycin-R_OHBP_Dase"/>
</dbReference>